<feature type="transmembrane region" description="Helical" evidence="6">
    <location>
        <begin position="311"/>
        <end position="331"/>
    </location>
</feature>
<reference evidence="7" key="1">
    <citation type="journal article" date="2021" name="PeerJ">
        <title>Extensive microbial diversity within the chicken gut microbiome revealed by metagenomics and culture.</title>
        <authorList>
            <person name="Gilroy R."/>
            <person name="Ravi A."/>
            <person name="Getino M."/>
            <person name="Pursley I."/>
            <person name="Horton D.L."/>
            <person name="Alikhan N.F."/>
            <person name="Baker D."/>
            <person name="Gharbi K."/>
            <person name="Hall N."/>
            <person name="Watson M."/>
            <person name="Adriaenssens E.M."/>
            <person name="Foster-Nyarko E."/>
            <person name="Jarju S."/>
            <person name="Secka A."/>
            <person name="Antonio M."/>
            <person name="Oren A."/>
            <person name="Chaudhuri R.R."/>
            <person name="La Ragione R."/>
            <person name="Hildebrand F."/>
            <person name="Pallen M.J."/>
        </authorList>
    </citation>
    <scope>NUCLEOTIDE SEQUENCE</scope>
    <source>
        <strain evidence="7">ChiSxjej3B15-24422</strain>
    </source>
</reference>
<comment type="caution">
    <text evidence="7">The sequence shown here is derived from an EMBL/GenBank/DDBJ whole genome shotgun (WGS) entry which is preliminary data.</text>
</comment>
<feature type="transmembrane region" description="Helical" evidence="6">
    <location>
        <begin position="407"/>
        <end position="428"/>
    </location>
</feature>
<evidence type="ECO:0000313" key="8">
    <source>
        <dbReference type="Proteomes" id="UP000824007"/>
    </source>
</evidence>
<dbReference type="AlphaFoldDB" id="A0A9D1YPI5"/>
<feature type="transmembrane region" description="Helical" evidence="6">
    <location>
        <begin position="138"/>
        <end position="159"/>
    </location>
</feature>
<dbReference type="PANTHER" id="PTHR43823:SF3">
    <property type="entry name" value="MULTIDRUG EXPORT PROTEIN MEPA"/>
    <property type="match status" value="1"/>
</dbReference>
<comment type="subcellular location">
    <subcellularLocation>
        <location evidence="1">Cell membrane</location>
        <topology evidence="1">Multi-pass membrane protein</topology>
    </subcellularLocation>
</comment>
<dbReference type="GO" id="GO:0005886">
    <property type="term" value="C:plasma membrane"/>
    <property type="evidence" value="ECO:0007669"/>
    <property type="project" value="UniProtKB-SubCell"/>
</dbReference>
<feature type="transmembrane region" description="Helical" evidence="6">
    <location>
        <begin position="193"/>
        <end position="214"/>
    </location>
</feature>
<evidence type="ECO:0000256" key="6">
    <source>
        <dbReference type="SAM" id="Phobius"/>
    </source>
</evidence>
<evidence type="ECO:0000256" key="4">
    <source>
        <dbReference type="ARBA" id="ARBA00022989"/>
    </source>
</evidence>
<dbReference type="Pfam" id="PF01554">
    <property type="entry name" value="MatE"/>
    <property type="match status" value="2"/>
</dbReference>
<organism evidence="7 8">
    <name type="scientific">Candidatus Eisenbergiella pullistercoris</name>
    <dbReference type="NCBI Taxonomy" id="2838555"/>
    <lineage>
        <taxon>Bacteria</taxon>
        <taxon>Bacillati</taxon>
        <taxon>Bacillota</taxon>
        <taxon>Clostridia</taxon>
        <taxon>Lachnospirales</taxon>
        <taxon>Lachnospiraceae</taxon>
        <taxon>Eisenbergiella</taxon>
    </lineage>
</organism>
<evidence type="ECO:0000256" key="3">
    <source>
        <dbReference type="ARBA" id="ARBA00022692"/>
    </source>
</evidence>
<feature type="transmembrane region" description="Helical" evidence="6">
    <location>
        <begin position="235"/>
        <end position="256"/>
    </location>
</feature>
<proteinExistence type="predicted"/>
<dbReference type="EMBL" id="DXDD01000097">
    <property type="protein sequence ID" value="HIY60539.1"/>
    <property type="molecule type" value="Genomic_DNA"/>
</dbReference>
<accession>A0A9D1YPI5</accession>
<feature type="transmembrane region" description="Helical" evidence="6">
    <location>
        <begin position="58"/>
        <end position="80"/>
    </location>
</feature>
<dbReference type="PANTHER" id="PTHR43823">
    <property type="entry name" value="SPORULATION PROTEIN YKVU"/>
    <property type="match status" value="1"/>
</dbReference>
<keyword evidence="5 6" id="KW-0472">Membrane</keyword>
<keyword evidence="3 6" id="KW-0812">Transmembrane</keyword>
<dbReference type="InterPro" id="IPR002528">
    <property type="entry name" value="MATE_fam"/>
</dbReference>
<name>A0A9D1YPI5_9FIRM</name>
<keyword evidence="4 6" id="KW-1133">Transmembrane helix</keyword>
<feature type="transmembrane region" description="Helical" evidence="6">
    <location>
        <begin position="382"/>
        <end position="401"/>
    </location>
</feature>
<evidence type="ECO:0000256" key="2">
    <source>
        <dbReference type="ARBA" id="ARBA00022475"/>
    </source>
</evidence>
<dbReference type="GO" id="GO:0042910">
    <property type="term" value="F:xenobiotic transmembrane transporter activity"/>
    <property type="evidence" value="ECO:0007669"/>
    <property type="project" value="InterPro"/>
</dbReference>
<feature type="transmembrane region" description="Helical" evidence="6">
    <location>
        <begin position="262"/>
        <end position="281"/>
    </location>
</feature>
<evidence type="ECO:0000256" key="1">
    <source>
        <dbReference type="ARBA" id="ARBA00004651"/>
    </source>
</evidence>
<gene>
    <name evidence="7" type="ORF">H9831_07680</name>
</gene>
<dbReference type="InterPro" id="IPR051327">
    <property type="entry name" value="MATE_MepA_subfamily"/>
</dbReference>
<feature type="transmembrane region" description="Helical" evidence="6">
    <location>
        <begin position="100"/>
        <end position="118"/>
    </location>
</feature>
<feature type="transmembrane region" description="Helical" evidence="6">
    <location>
        <begin position="351"/>
        <end position="375"/>
    </location>
</feature>
<evidence type="ECO:0000313" key="7">
    <source>
        <dbReference type="EMBL" id="HIY60539.1"/>
    </source>
</evidence>
<keyword evidence="2" id="KW-1003">Cell membrane</keyword>
<dbReference type="Proteomes" id="UP000824007">
    <property type="component" value="Unassembled WGS sequence"/>
</dbReference>
<protein>
    <submittedName>
        <fullName evidence="7">Polysaccharide biosynthesis C-terminal domain-containing protein</fullName>
    </submittedName>
</protein>
<sequence>MKRGKEIARQESSVTFRLSEYMIPAVISMVIVGTNANIDGLFIGRIMGDDGLAAINIVWPIVALTAALGTGIGMGGSVLLNDLRGKGENRQAEIIKNTTLLLLPVAGIITSFFLLFLYTPLLKGMGAEGNVLFLSEQYAVMISAGASVQICGAGIVVILRNDRNPVLGMFYSFAGVALHILLDIFLVDPLGMYGVAAATVLSQFAVAAGGFFSVRKERDAKPDRHLISEIIRNSAAPFGINFVPSLVLMFTNYAALHTGGEAGVAAYAVMSYAVYTFDYIFQGVCDGIQPVISYCTGSGDERQKKHAMKTALLILFILSAAFAALTPLWITVMPVLFHVSDAAGKMMKSGFMIYSASYLLKAVVKYVCSCCYASGRAGISNVLVYLDPLLFTPVSLIAFSSCMGMNGVWIAMPASQAFLAVAGIAVFAKGRK</sequence>
<feature type="transmembrane region" description="Helical" evidence="6">
    <location>
        <begin position="166"/>
        <end position="187"/>
    </location>
</feature>
<reference evidence="7" key="2">
    <citation type="submission" date="2021-04" db="EMBL/GenBank/DDBJ databases">
        <authorList>
            <person name="Gilroy R."/>
        </authorList>
    </citation>
    <scope>NUCLEOTIDE SEQUENCE</scope>
    <source>
        <strain evidence="7">ChiSxjej3B15-24422</strain>
    </source>
</reference>
<dbReference type="GO" id="GO:0015297">
    <property type="term" value="F:antiporter activity"/>
    <property type="evidence" value="ECO:0007669"/>
    <property type="project" value="InterPro"/>
</dbReference>
<evidence type="ECO:0000256" key="5">
    <source>
        <dbReference type="ARBA" id="ARBA00023136"/>
    </source>
</evidence>
<feature type="transmembrane region" description="Helical" evidence="6">
    <location>
        <begin position="21"/>
        <end position="38"/>
    </location>
</feature>